<dbReference type="Gene3D" id="3.40.50.300">
    <property type="entry name" value="P-loop containing nucleotide triphosphate hydrolases"/>
    <property type="match status" value="1"/>
</dbReference>
<feature type="compositionally biased region" description="Basic and acidic residues" evidence="1">
    <location>
        <begin position="966"/>
        <end position="975"/>
    </location>
</feature>
<evidence type="ECO:0000259" key="2">
    <source>
        <dbReference type="Pfam" id="PF00350"/>
    </source>
</evidence>
<dbReference type="OrthoDB" id="3598281at2759"/>
<dbReference type="STRING" id="1149755.A0A2J6S3D1"/>
<reference evidence="3 4" key="1">
    <citation type="submission" date="2016-04" db="EMBL/GenBank/DDBJ databases">
        <title>A degradative enzymes factory behind the ericoid mycorrhizal symbiosis.</title>
        <authorList>
            <consortium name="DOE Joint Genome Institute"/>
            <person name="Martino E."/>
            <person name="Morin E."/>
            <person name="Grelet G."/>
            <person name="Kuo A."/>
            <person name="Kohler A."/>
            <person name="Daghino S."/>
            <person name="Barry K."/>
            <person name="Choi C."/>
            <person name="Cichocki N."/>
            <person name="Clum A."/>
            <person name="Copeland A."/>
            <person name="Hainaut M."/>
            <person name="Haridas S."/>
            <person name="Labutti K."/>
            <person name="Lindquist E."/>
            <person name="Lipzen A."/>
            <person name="Khouja H.-R."/>
            <person name="Murat C."/>
            <person name="Ohm R."/>
            <person name="Olson A."/>
            <person name="Spatafora J."/>
            <person name="Veneault-Fourrey C."/>
            <person name="Henrissat B."/>
            <person name="Grigoriev I."/>
            <person name="Martin F."/>
            <person name="Perotto S."/>
        </authorList>
    </citation>
    <scope>NUCLEOTIDE SEQUENCE [LARGE SCALE GENOMIC DNA]</scope>
    <source>
        <strain evidence="3 4">F</strain>
    </source>
</reference>
<feature type="compositionally biased region" description="Basic and acidic residues" evidence="1">
    <location>
        <begin position="1002"/>
        <end position="1011"/>
    </location>
</feature>
<dbReference type="Proteomes" id="UP000235786">
    <property type="component" value="Unassembled WGS sequence"/>
</dbReference>
<feature type="region of interest" description="Disordered" evidence="1">
    <location>
        <begin position="588"/>
        <end position="610"/>
    </location>
</feature>
<accession>A0A2J6S3D1</accession>
<evidence type="ECO:0000256" key="1">
    <source>
        <dbReference type="SAM" id="MobiDB-lite"/>
    </source>
</evidence>
<dbReference type="PANTHER" id="PTHR36681:SF3">
    <property type="entry name" value="NUCLEAR GTPASE, GERMINAL CENTER-ASSOCIATED, TANDEM DUPLICATE 3"/>
    <property type="match status" value="1"/>
</dbReference>
<feature type="region of interest" description="Disordered" evidence="1">
    <location>
        <begin position="435"/>
        <end position="484"/>
    </location>
</feature>
<evidence type="ECO:0000313" key="3">
    <source>
        <dbReference type="EMBL" id="PMD45276.1"/>
    </source>
</evidence>
<sequence length="1011" mass="114499">MGGLIVRLKMAPATLVRAITEQEFKTMWFELQAEKDPLIRTTRKEKILKLGVDRIKQLKPLLEENAPAFPKCGEWLQQISEPAFVFFTWHTPIFIVLKTTWTMIYAISSFALVANCFCTELLEHRTQEGAQVLIGVLGSTGSGKSSLINAILDQSVVPSSCFRACTSCVVEIRWNESTHVSDKYSADIQYITPQQWASELEILTRDVMNGFESDEVGDDQSATKAAVDKLRVLYPGIETEELLGMTIEHAVEYLGKVQDFSVILGRTVEVRESTAQAFSQKINGVIGSNDQTVCWPLVQVVRVRSRAPILQNGLVLVDLPGQGDFNTARARMAEKYVHKLDQIWVVAEIKRAVDESVARELLGNNFRRQLLMENKYEETYLTLIATHTDNIDYNEVIHLLQGTDEALTNLLQTEKIQKDALQAITKQRKEIQKNLKKINTERKSRKSDSDDDIQHSKKRKRENSDDATQSMTKSNKETPPSHFSHLENQRSTLLAAQRAAKQREVELQTQVSSLRLQVLQECVGARNRWVKNRLQADFATGQAQLIQKAKQSRMSGSGNGGTIAKCNAYQSFQKKAWRATKLEAFPDRESTEVPQLQKHAMTSTLGQRERTAGESMNNLRLIYNELKRASTENASASHGVPEDKRVALLSSLDEKYKLQKQLFQKILHNIESRCQLLVEELESTLEKAVADAPKAAAKQCERIISQKIPPQTWKAICTRGGLYTTVGKHQKHYDWQQDFAAVILLPFTGAWHEIINKEMSQLLEQHEIDVLREFRTFGDGLQNMIVPVCNGTTYQALQGIIEMKLLLENEAKARLSSIRRLRNECAHDITDAATRVVKQSLQPHTSKMSKENGKGVGKRMRDLLSDHINQTSKQMYTTISNEIRKILNREKQYHFKRLSEISLNASSRLFKAVRRMFENPPSQLSVVAQSSLLSRLSIEVQTLEKLWKDAIKQPGWGTETSGSLIKNEDSGNFRGDEEDGSDDDDMTDGESDGEEEDLIDEDEKKHGRLVE</sequence>
<dbReference type="InterPro" id="IPR045063">
    <property type="entry name" value="Dynamin_N"/>
</dbReference>
<dbReference type="EMBL" id="KZ613940">
    <property type="protein sequence ID" value="PMD45276.1"/>
    <property type="molecule type" value="Genomic_DNA"/>
</dbReference>
<dbReference type="InterPro" id="IPR027417">
    <property type="entry name" value="P-loop_NTPase"/>
</dbReference>
<gene>
    <name evidence="3" type="ORF">L207DRAFT_616833</name>
</gene>
<feature type="region of interest" description="Disordered" evidence="1">
    <location>
        <begin position="956"/>
        <end position="1011"/>
    </location>
</feature>
<dbReference type="PANTHER" id="PTHR36681">
    <property type="entry name" value="NUCLEAR GTPASE, GERMINAL CENTER-ASSOCIATED, TANDEM DUPLICATE 3"/>
    <property type="match status" value="1"/>
</dbReference>
<evidence type="ECO:0000313" key="4">
    <source>
        <dbReference type="Proteomes" id="UP000235786"/>
    </source>
</evidence>
<dbReference type="Pfam" id="PF00350">
    <property type="entry name" value="Dynamin_N"/>
    <property type="match status" value="1"/>
</dbReference>
<feature type="compositionally biased region" description="Basic and acidic residues" evidence="1">
    <location>
        <begin position="435"/>
        <end position="455"/>
    </location>
</feature>
<dbReference type="SUPFAM" id="SSF52540">
    <property type="entry name" value="P-loop containing nucleoside triphosphate hydrolases"/>
    <property type="match status" value="1"/>
</dbReference>
<keyword evidence="4" id="KW-1185">Reference proteome</keyword>
<organism evidence="3 4">
    <name type="scientific">Hyaloscypha variabilis (strain UAMH 11265 / GT02V1 / F)</name>
    <name type="common">Meliniomyces variabilis</name>
    <dbReference type="NCBI Taxonomy" id="1149755"/>
    <lineage>
        <taxon>Eukaryota</taxon>
        <taxon>Fungi</taxon>
        <taxon>Dikarya</taxon>
        <taxon>Ascomycota</taxon>
        <taxon>Pezizomycotina</taxon>
        <taxon>Leotiomycetes</taxon>
        <taxon>Helotiales</taxon>
        <taxon>Hyaloscyphaceae</taxon>
        <taxon>Hyaloscypha</taxon>
        <taxon>Hyaloscypha variabilis</taxon>
    </lineage>
</organism>
<name>A0A2J6S3D1_HYAVF</name>
<feature type="domain" description="Dynamin N-terminal" evidence="2">
    <location>
        <begin position="134"/>
        <end position="361"/>
    </location>
</feature>
<dbReference type="AlphaFoldDB" id="A0A2J6S3D1"/>
<proteinExistence type="predicted"/>
<feature type="compositionally biased region" description="Acidic residues" evidence="1">
    <location>
        <begin position="976"/>
        <end position="1001"/>
    </location>
</feature>
<protein>
    <recommendedName>
        <fullName evidence="2">Dynamin N-terminal domain-containing protein</fullName>
    </recommendedName>
</protein>